<reference evidence="1 2" key="1">
    <citation type="submission" date="2024-01" db="EMBL/GenBank/DDBJ databases">
        <authorList>
            <person name="Waweru B."/>
        </authorList>
    </citation>
    <scope>NUCLEOTIDE SEQUENCE [LARGE SCALE GENOMIC DNA]</scope>
</reference>
<dbReference type="AlphaFoldDB" id="A0AAV1RNC9"/>
<organism evidence="1 2">
    <name type="scientific">Dovyalis caffra</name>
    <dbReference type="NCBI Taxonomy" id="77055"/>
    <lineage>
        <taxon>Eukaryota</taxon>
        <taxon>Viridiplantae</taxon>
        <taxon>Streptophyta</taxon>
        <taxon>Embryophyta</taxon>
        <taxon>Tracheophyta</taxon>
        <taxon>Spermatophyta</taxon>
        <taxon>Magnoliopsida</taxon>
        <taxon>eudicotyledons</taxon>
        <taxon>Gunneridae</taxon>
        <taxon>Pentapetalae</taxon>
        <taxon>rosids</taxon>
        <taxon>fabids</taxon>
        <taxon>Malpighiales</taxon>
        <taxon>Salicaceae</taxon>
        <taxon>Flacourtieae</taxon>
        <taxon>Dovyalis</taxon>
    </lineage>
</organism>
<dbReference type="EMBL" id="CAWUPB010001108">
    <property type="protein sequence ID" value="CAK7337910.1"/>
    <property type="molecule type" value="Genomic_DNA"/>
</dbReference>
<name>A0AAV1RNC9_9ROSI</name>
<proteinExistence type="predicted"/>
<keyword evidence="2" id="KW-1185">Reference proteome</keyword>
<comment type="caution">
    <text evidence="1">The sequence shown here is derived from an EMBL/GenBank/DDBJ whole genome shotgun (WGS) entry which is preliminary data.</text>
</comment>
<evidence type="ECO:0000313" key="1">
    <source>
        <dbReference type="EMBL" id="CAK7337910.1"/>
    </source>
</evidence>
<evidence type="ECO:0000313" key="2">
    <source>
        <dbReference type="Proteomes" id="UP001314170"/>
    </source>
</evidence>
<sequence length="78" mass="8361">MFGGIRGQEVVKACSVLGSNLQKKLEDALKVLLEHFANPNAETEDGVGVDVNVTAGGATPLHIDVDIGRSLRNWNNNF</sequence>
<dbReference type="Proteomes" id="UP001314170">
    <property type="component" value="Unassembled WGS sequence"/>
</dbReference>
<gene>
    <name evidence="1" type="ORF">DCAF_LOCUS12951</name>
</gene>
<accession>A0AAV1RNC9</accession>
<protein>
    <submittedName>
        <fullName evidence="1">Uncharacterized protein</fullName>
    </submittedName>
</protein>